<gene>
    <name evidence="2" type="ORF">K490DRAFT_45434</name>
</gene>
<comment type="caution">
    <text evidence="2">The sequence shown here is derived from an EMBL/GenBank/DDBJ whole genome shotgun (WGS) entry which is preliminary data.</text>
</comment>
<keyword evidence="1" id="KW-0472">Membrane</keyword>
<keyword evidence="1" id="KW-1133">Transmembrane helix</keyword>
<keyword evidence="1" id="KW-0812">Transmembrane</keyword>
<dbReference type="AlphaFoldDB" id="A0A9P4HQE9"/>
<feature type="transmembrane region" description="Helical" evidence="1">
    <location>
        <begin position="80"/>
        <end position="103"/>
    </location>
</feature>
<dbReference type="Proteomes" id="UP000799776">
    <property type="component" value="Unassembled WGS sequence"/>
</dbReference>
<proteinExistence type="predicted"/>
<accession>A0A9P4HQE9</accession>
<evidence type="ECO:0000313" key="2">
    <source>
        <dbReference type="EMBL" id="KAF2085974.1"/>
    </source>
</evidence>
<reference evidence="2" key="1">
    <citation type="journal article" date="2020" name="Stud. Mycol.">
        <title>101 Dothideomycetes genomes: a test case for predicting lifestyles and emergence of pathogens.</title>
        <authorList>
            <person name="Haridas S."/>
            <person name="Albert R."/>
            <person name="Binder M."/>
            <person name="Bloem J."/>
            <person name="Labutti K."/>
            <person name="Salamov A."/>
            <person name="Andreopoulos B."/>
            <person name="Baker S."/>
            <person name="Barry K."/>
            <person name="Bills G."/>
            <person name="Bluhm B."/>
            <person name="Cannon C."/>
            <person name="Castanera R."/>
            <person name="Culley D."/>
            <person name="Daum C."/>
            <person name="Ezra D."/>
            <person name="Gonzalez J."/>
            <person name="Henrissat B."/>
            <person name="Kuo A."/>
            <person name="Liang C."/>
            <person name="Lipzen A."/>
            <person name="Lutzoni F."/>
            <person name="Magnuson J."/>
            <person name="Mondo S."/>
            <person name="Nolan M."/>
            <person name="Ohm R."/>
            <person name="Pangilinan J."/>
            <person name="Park H.-J."/>
            <person name="Ramirez L."/>
            <person name="Alfaro M."/>
            <person name="Sun H."/>
            <person name="Tritt A."/>
            <person name="Yoshinaga Y."/>
            <person name="Zwiers L.-H."/>
            <person name="Turgeon B."/>
            <person name="Goodwin S."/>
            <person name="Spatafora J."/>
            <person name="Crous P."/>
            <person name="Grigoriev I."/>
        </authorList>
    </citation>
    <scope>NUCLEOTIDE SEQUENCE</scope>
    <source>
        <strain evidence="2">CBS 121410</strain>
    </source>
</reference>
<dbReference type="EMBL" id="ML978727">
    <property type="protein sequence ID" value="KAF2085974.1"/>
    <property type="molecule type" value="Genomic_DNA"/>
</dbReference>
<dbReference type="OrthoDB" id="5396681at2759"/>
<dbReference type="Gene3D" id="1.20.58.340">
    <property type="entry name" value="Magnesium transport protein CorA, transmembrane region"/>
    <property type="match status" value="1"/>
</dbReference>
<keyword evidence="3" id="KW-1185">Reference proteome</keyword>
<evidence type="ECO:0000313" key="3">
    <source>
        <dbReference type="Proteomes" id="UP000799776"/>
    </source>
</evidence>
<feature type="transmembrane region" description="Helical" evidence="1">
    <location>
        <begin position="41"/>
        <end position="60"/>
    </location>
</feature>
<name>A0A9P4HQE9_9PEZI</name>
<protein>
    <submittedName>
        <fullName evidence="2">Uncharacterized protein</fullName>
    </submittedName>
</protein>
<sequence length="113" mass="13026">METNRFLAQESQRSAINIEAMTEEMHSLAVKTKQETVSMRIITLVTLFFLPGTFISTLMSTDIVHYDGEKKVVSLGALELFFAISIPMMVGTFGAWYLVYWWVDRRARLEKLK</sequence>
<evidence type="ECO:0000256" key="1">
    <source>
        <dbReference type="SAM" id="Phobius"/>
    </source>
</evidence>
<organism evidence="2 3">
    <name type="scientific">Saccharata proteae CBS 121410</name>
    <dbReference type="NCBI Taxonomy" id="1314787"/>
    <lineage>
        <taxon>Eukaryota</taxon>
        <taxon>Fungi</taxon>
        <taxon>Dikarya</taxon>
        <taxon>Ascomycota</taxon>
        <taxon>Pezizomycotina</taxon>
        <taxon>Dothideomycetes</taxon>
        <taxon>Dothideomycetes incertae sedis</taxon>
        <taxon>Botryosphaeriales</taxon>
        <taxon>Saccharataceae</taxon>
        <taxon>Saccharata</taxon>
    </lineage>
</organism>